<accession>A0A8H6S151</accession>
<feature type="compositionally biased region" description="Low complexity" evidence="5">
    <location>
        <begin position="328"/>
        <end position="343"/>
    </location>
</feature>
<feature type="region of interest" description="Disordered" evidence="5">
    <location>
        <begin position="58"/>
        <end position="86"/>
    </location>
</feature>
<sequence length="842" mass="91247">MSRRIADISLRHLPELSDASFEIPTFPDGSDSFSFQLPSSTSRNDGDDDLLRTTADFSSILASPPPKEPTIAHGSTARSNDTKSLLPTTKANATGLAFLRPARYTSPPQRLDDENIHVTLSGRGKSNMELDISKPILPPPSPPKATSRKLQRPRTSLIPSINKFKSSKLTPPSKLSAPEEATDTLEAPTTDVGLTQLDASEHELAYEAVDGEDEESEAKSSPSPTTPAIGVVEDASLEAEDAIVVDAIPQTLSSPELSEENHDSVASRDEQPTEKMNGNRRDDELEQSEGEGLQRGHVRFALDDSSDCEVLPNAVTAEDHPETLDTCSDPSSSDMVSESFSPMNDPEVDGLSEADTPMENLDQGAAPQTTSGNSNSVSTKARPPRPMKNSVAARAREAAIASRAHPAKPQLTHARSVSASASSSKPTSRNNARSARDHLRNASDSSTRKQATSKQNPVRAHVKTTSDPRPRKIESKPVPLPPLPSTIVVAAVTAPLVPSEAGGSQTTSNDSAISSFPLSFPEVDGTSGVQTTTPIRERDGRRDPPLTLEELSPRKRVLDVPNFLQEDHDDEEMEMDSQPPAGVIPEVKLTARSSLKRTRPPSSLSTTTTDLGKARGEKRSRVVLSRPARLDGTGSLRGTRPRAVASSSKGKRVVSAPVRALASSTAPISAAERERQRQRTRSVLASAAQREREQAEEKRASTSSQSRPRMASIGSKSITHHPLPQASTSKPYTIPDFAAIHATFAAQSALRRSQAQPQHTHGQAPMLSTTLRAQERAAFDAGVRAREAQRETEKESERIEREERELEEEREARKRAVVKAHQVPEWYKEMPKKGKDKEAEKY</sequence>
<dbReference type="GeneID" id="59352936"/>
<dbReference type="EMBL" id="JACAZF010000017">
    <property type="protein sequence ID" value="KAF7289390.1"/>
    <property type="molecule type" value="Genomic_DNA"/>
</dbReference>
<comment type="subcellular location">
    <subcellularLocation>
        <location evidence="1">Cytoplasm</location>
        <location evidence="1">Cytoskeleton</location>
    </subcellularLocation>
</comment>
<dbReference type="GO" id="GO:0005856">
    <property type="term" value="C:cytoskeleton"/>
    <property type="evidence" value="ECO:0007669"/>
    <property type="project" value="UniProtKB-SubCell"/>
</dbReference>
<feature type="compositionally biased region" description="Low complexity" evidence="5">
    <location>
        <begin position="748"/>
        <end position="758"/>
    </location>
</feature>
<evidence type="ECO:0000256" key="2">
    <source>
        <dbReference type="ARBA" id="ARBA00005885"/>
    </source>
</evidence>
<keyword evidence="3" id="KW-0963">Cytoplasm</keyword>
<evidence type="ECO:0000259" key="6">
    <source>
        <dbReference type="Pfam" id="PF06886"/>
    </source>
</evidence>
<evidence type="ECO:0000313" key="7">
    <source>
        <dbReference type="EMBL" id="KAF7289390.1"/>
    </source>
</evidence>
<feature type="compositionally biased region" description="Polar residues" evidence="5">
    <location>
        <begin position="76"/>
        <end position="86"/>
    </location>
</feature>
<dbReference type="Pfam" id="PF06886">
    <property type="entry name" value="TPX2"/>
    <property type="match status" value="1"/>
</dbReference>
<feature type="compositionally biased region" description="Polar residues" evidence="5">
    <location>
        <begin position="442"/>
        <end position="456"/>
    </location>
</feature>
<feature type="region of interest" description="Disordered" evidence="5">
    <location>
        <begin position="32"/>
        <end position="51"/>
    </location>
</feature>
<feature type="compositionally biased region" description="Basic and acidic residues" evidence="5">
    <location>
        <begin position="464"/>
        <end position="475"/>
    </location>
</feature>
<gene>
    <name evidence="7" type="ORF">MIND_01401700</name>
</gene>
<feature type="compositionally biased region" description="Basic and acidic residues" evidence="5">
    <location>
        <begin position="535"/>
        <end position="544"/>
    </location>
</feature>
<comment type="similarity">
    <text evidence="2">Belongs to the TPX2 family.</text>
</comment>
<feature type="compositionally biased region" description="Polar residues" evidence="5">
    <location>
        <begin position="366"/>
        <end position="379"/>
    </location>
</feature>
<feature type="compositionally biased region" description="Polar residues" evidence="5">
    <location>
        <begin position="32"/>
        <end position="43"/>
    </location>
</feature>
<proteinExistence type="inferred from homology"/>
<dbReference type="OrthoDB" id="3242303at2759"/>
<keyword evidence="8" id="KW-1185">Reference proteome</keyword>
<dbReference type="Proteomes" id="UP000636479">
    <property type="component" value="Unassembled WGS sequence"/>
</dbReference>
<evidence type="ECO:0000256" key="1">
    <source>
        <dbReference type="ARBA" id="ARBA00004245"/>
    </source>
</evidence>
<feature type="compositionally biased region" description="Low complexity" evidence="5">
    <location>
        <begin position="414"/>
        <end position="424"/>
    </location>
</feature>
<dbReference type="InterPro" id="IPR027329">
    <property type="entry name" value="TPX2_C"/>
</dbReference>
<evidence type="ECO:0000256" key="5">
    <source>
        <dbReference type="SAM" id="MobiDB-lite"/>
    </source>
</evidence>
<name>A0A8H6S151_9AGAR</name>
<evidence type="ECO:0000256" key="3">
    <source>
        <dbReference type="ARBA" id="ARBA00022490"/>
    </source>
</evidence>
<feature type="region of interest" description="Disordered" evidence="5">
    <location>
        <begin position="498"/>
        <end position="730"/>
    </location>
</feature>
<feature type="compositionally biased region" description="Polar residues" evidence="5">
    <location>
        <begin position="502"/>
        <end position="517"/>
    </location>
</feature>
<evidence type="ECO:0000313" key="8">
    <source>
        <dbReference type="Proteomes" id="UP000636479"/>
    </source>
</evidence>
<feature type="compositionally biased region" description="Basic and acidic residues" evidence="5">
    <location>
        <begin position="773"/>
        <end position="804"/>
    </location>
</feature>
<feature type="compositionally biased region" description="Basic and acidic residues" evidence="5">
    <location>
        <begin position="259"/>
        <end position="283"/>
    </location>
</feature>
<dbReference type="AlphaFoldDB" id="A0A8H6S151"/>
<keyword evidence="4" id="KW-0206">Cytoskeleton</keyword>
<protein>
    <recommendedName>
        <fullName evidence="6">TPX2 C-terminal domain-containing protein</fullName>
    </recommendedName>
</protein>
<feature type="compositionally biased region" description="Low complexity" evidence="5">
    <location>
        <begin position="163"/>
        <end position="176"/>
    </location>
</feature>
<comment type="caution">
    <text evidence="7">The sequence shown here is derived from an EMBL/GenBank/DDBJ whole genome shotgun (WGS) entry which is preliminary data.</text>
</comment>
<feature type="region of interest" description="Disordered" evidence="5">
    <location>
        <begin position="124"/>
        <end position="483"/>
    </location>
</feature>
<feature type="region of interest" description="Disordered" evidence="5">
    <location>
        <begin position="748"/>
        <end position="818"/>
    </location>
</feature>
<reference evidence="7" key="1">
    <citation type="submission" date="2020-05" db="EMBL/GenBank/DDBJ databases">
        <title>Mycena genomes resolve the evolution of fungal bioluminescence.</title>
        <authorList>
            <person name="Tsai I.J."/>
        </authorList>
    </citation>
    <scope>NUCLEOTIDE SEQUENCE</scope>
    <source>
        <strain evidence="7">171206Taipei</strain>
    </source>
</reference>
<organism evidence="7 8">
    <name type="scientific">Mycena indigotica</name>
    <dbReference type="NCBI Taxonomy" id="2126181"/>
    <lineage>
        <taxon>Eukaryota</taxon>
        <taxon>Fungi</taxon>
        <taxon>Dikarya</taxon>
        <taxon>Basidiomycota</taxon>
        <taxon>Agaricomycotina</taxon>
        <taxon>Agaricomycetes</taxon>
        <taxon>Agaricomycetidae</taxon>
        <taxon>Agaricales</taxon>
        <taxon>Marasmiineae</taxon>
        <taxon>Mycenaceae</taxon>
        <taxon>Mycena</taxon>
    </lineage>
</organism>
<feature type="domain" description="TPX2 C-terminal" evidence="6">
    <location>
        <begin position="767"/>
        <end position="837"/>
    </location>
</feature>
<feature type="compositionally biased region" description="Low complexity" evidence="5">
    <location>
        <begin position="600"/>
        <end position="609"/>
    </location>
</feature>
<dbReference type="RefSeq" id="XP_037213421.1">
    <property type="nucleotide sequence ID" value="XM_037370420.1"/>
</dbReference>
<evidence type="ECO:0000256" key="4">
    <source>
        <dbReference type="ARBA" id="ARBA00023212"/>
    </source>
</evidence>
<feature type="compositionally biased region" description="Basic and acidic residues" evidence="5">
    <location>
        <begin position="689"/>
        <end position="700"/>
    </location>
</feature>